<dbReference type="InterPro" id="IPR000890">
    <property type="entry name" value="Aliphatic_acid_kin_short-chain"/>
</dbReference>
<comment type="caution">
    <text evidence="5">The sequence shown here is derived from an EMBL/GenBank/DDBJ whole genome shotgun (WGS) entry which is preliminary data.</text>
</comment>
<keyword evidence="2" id="KW-0547">Nucleotide-binding</keyword>
<dbReference type="InterPro" id="IPR023865">
    <property type="entry name" value="Aliphatic_acid_kinase_CS"/>
</dbReference>
<keyword evidence="3 5" id="KW-0418">Kinase</keyword>
<dbReference type="GO" id="GO:0005524">
    <property type="term" value="F:ATP binding"/>
    <property type="evidence" value="ECO:0007669"/>
    <property type="project" value="UniProtKB-KW"/>
</dbReference>
<dbReference type="InterPro" id="IPR043129">
    <property type="entry name" value="ATPase_NBD"/>
</dbReference>
<organism evidence="5">
    <name type="scientific">human gut metagenome</name>
    <dbReference type="NCBI Taxonomy" id="408170"/>
    <lineage>
        <taxon>unclassified sequences</taxon>
        <taxon>metagenomes</taxon>
        <taxon>organismal metagenomes</taxon>
    </lineage>
</organism>
<dbReference type="GO" id="GO:0006083">
    <property type="term" value="P:acetate metabolic process"/>
    <property type="evidence" value="ECO:0007669"/>
    <property type="project" value="TreeGrafter"/>
</dbReference>
<feature type="non-terminal residue" evidence="5">
    <location>
        <position position="103"/>
    </location>
</feature>
<dbReference type="PANTHER" id="PTHR21060">
    <property type="entry name" value="ACETATE KINASE"/>
    <property type="match status" value="1"/>
</dbReference>
<dbReference type="AlphaFoldDB" id="W1YJ12"/>
<dbReference type="PROSITE" id="PS01075">
    <property type="entry name" value="ACETATE_KINASE_1"/>
    <property type="match status" value="1"/>
</dbReference>
<dbReference type="EMBL" id="AZMM01003571">
    <property type="protein sequence ID" value="ETJ42462.1"/>
    <property type="molecule type" value="Genomic_DNA"/>
</dbReference>
<evidence type="ECO:0000256" key="3">
    <source>
        <dbReference type="ARBA" id="ARBA00022777"/>
    </source>
</evidence>
<evidence type="ECO:0000256" key="4">
    <source>
        <dbReference type="ARBA" id="ARBA00022840"/>
    </source>
</evidence>
<dbReference type="Gene3D" id="3.30.420.40">
    <property type="match status" value="1"/>
</dbReference>
<reference evidence="5" key="1">
    <citation type="submission" date="2013-12" db="EMBL/GenBank/DDBJ databases">
        <title>A Varibaculum cambriense genome reconstructed from a premature infant gut community with otherwise low bacterial novelty that shifts toward anaerobic metabolism during the third week of life.</title>
        <authorList>
            <person name="Brown C.T."/>
            <person name="Sharon I."/>
            <person name="Thomas B.C."/>
            <person name="Castelle C.J."/>
            <person name="Morowitz M.J."/>
            <person name="Banfield J.F."/>
        </authorList>
    </citation>
    <scope>NUCLEOTIDE SEQUENCE</scope>
</reference>
<name>W1YJ12_9ZZZZ</name>
<evidence type="ECO:0000256" key="1">
    <source>
        <dbReference type="ARBA" id="ARBA00022679"/>
    </source>
</evidence>
<accession>W1YJ12</accession>
<evidence type="ECO:0000256" key="2">
    <source>
        <dbReference type="ARBA" id="ARBA00022741"/>
    </source>
</evidence>
<keyword evidence="4" id="KW-0067">ATP-binding</keyword>
<dbReference type="SUPFAM" id="SSF53067">
    <property type="entry name" value="Actin-like ATPase domain"/>
    <property type="match status" value="1"/>
</dbReference>
<proteinExistence type="predicted"/>
<dbReference type="PANTHER" id="PTHR21060:SF15">
    <property type="entry name" value="ACETATE KINASE-RELATED"/>
    <property type="match status" value="1"/>
</dbReference>
<dbReference type="Pfam" id="PF00871">
    <property type="entry name" value="Acetate_kinase"/>
    <property type="match status" value="1"/>
</dbReference>
<protein>
    <submittedName>
        <fullName evidence="5">Acetate kinase</fullName>
    </submittedName>
</protein>
<dbReference type="GO" id="GO:0008776">
    <property type="term" value="F:acetate kinase activity"/>
    <property type="evidence" value="ECO:0007669"/>
    <property type="project" value="TreeGrafter"/>
</dbReference>
<sequence>MNVLVVNCGSSSLKYQLLDMTTETELAKGLFEKIGDQDAIFTHKRPNADKLERVEPILNHKEALRILLDILVDAEYGVIKSMDEIDAVGHRVVHGGEKFADSV</sequence>
<evidence type="ECO:0000313" key="5">
    <source>
        <dbReference type="EMBL" id="ETJ42462.1"/>
    </source>
</evidence>
<keyword evidence="1" id="KW-0808">Transferase</keyword>
<gene>
    <name evidence="5" type="ORF">Q604_UNBC03571G0001</name>
</gene>